<dbReference type="Proteomes" id="UP000766570">
    <property type="component" value="Unassembled WGS sequence"/>
</dbReference>
<evidence type="ECO:0000313" key="1">
    <source>
        <dbReference type="EMBL" id="MBP2373155.1"/>
    </source>
</evidence>
<organism evidence="1 2">
    <name type="scientific">Paeniglutamicibacter psychrophenolicus</name>
    <dbReference type="NCBI Taxonomy" id="257454"/>
    <lineage>
        <taxon>Bacteria</taxon>
        <taxon>Bacillati</taxon>
        <taxon>Actinomycetota</taxon>
        <taxon>Actinomycetes</taxon>
        <taxon>Micrococcales</taxon>
        <taxon>Micrococcaceae</taxon>
        <taxon>Paeniglutamicibacter</taxon>
    </lineage>
</organism>
<accession>A0ABS4WAC9</accession>
<comment type="caution">
    <text evidence="1">The sequence shown here is derived from an EMBL/GenBank/DDBJ whole genome shotgun (WGS) entry which is preliminary data.</text>
</comment>
<proteinExistence type="predicted"/>
<sequence>MATVVLPNVAGSRALADRLIDGVKLDLESALRIDGRNLDINTDSFLLQIVKRISDAGLTSFELVGGGQQWYDAVREAARSAGITAVVADL</sequence>
<keyword evidence="2" id="KW-1185">Reference proteome</keyword>
<reference evidence="1 2" key="1">
    <citation type="submission" date="2021-03" db="EMBL/GenBank/DDBJ databases">
        <title>Sequencing the genomes of 1000 actinobacteria strains.</title>
        <authorList>
            <person name="Klenk H.-P."/>
        </authorList>
    </citation>
    <scope>NUCLEOTIDE SEQUENCE [LARGE SCALE GENOMIC DNA]</scope>
    <source>
        <strain evidence="1 2">DSM 15454</strain>
    </source>
</reference>
<dbReference type="EMBL" id="JAGIOE010000001">
    <property type="protein sequence ID" value="MBP2373155.1"/>
    <property type="molecule type" value="Genomic_DNA"/>
</dbReference>
<gene>
    <name evidence="1" type="ORF">JOF46_001067</name>
</gene>
<evidence type="ECO:0008006" key="3">
    <source>
        <dbReference type="Google" id="ProtNLM"/>
    </source>
</evidence>
<evidence type="ECO:0000313" key="2">
    <source>
        <dbReference type="Proteomes" id="UP000766570"/>
    </source>
</evidence>
<protein>
    <recommendedName>
        <fullName evidence="3">STAS domain-containing protein</fullName>
    </recommendedName>
</protein>
<name>A0ABS4WAC9_9MICC</name>
<dbReference type="RefSeq" id="WP_209906371.1">
    <property type="nucleotide sequence ID" value="NZ_BAAAMI010000019.1"/>
</dbReference>